<keyword evidence="3" id="KW-1185">Reference proteome</keyword>
<feature type="compositionally biased region" description="Polar residues" evidence="1">
    <location>
        <begin position="80"/>
        <end position="90"/>
    </location>
</feature>
<gene>
    <name evidence="2" type="ORF">WJX81_001900</name>
</gene>
<comment type="caution">
    <text evidence="2">The sequence shown here is derived from an EMBL/GenBank/DDBJ whole genome shotgun (WGS) entry which is preliminary data.</text>
</comment>
<evidence type="ECO:0000313" key="3">
    <source>
        <dbReference type="Proteomes" id="UP001445335"/>
    </source>
</evidence>
<name>A0AAW1SDQ5_9CHLO</name>
<dbReference type="Proteomes" id="UP001445335">
    <property type="component" value="Unassembled WGS sequence"/>
</dbReference>
<organism evidence="2 3">
    <name type="scientific">Elliptochloris bilobata</name>
    <dbReference type="NCBI Taxonomy" id="381761"/>
    <lineage>
        <taxon>Eukaryota</taxon>
        <taxon>Viridiplantae</taxon>
        <taxon>Chlorophyta</taxon>
        <taxon>core chlorophytes</taxon>
        <taxon>Trebouxiophyceae</taxon>
        <taxon>Trebouxiophyceae incertae sedis</taxon>
        <taxon>Elliptochloris clade</taxon>
        <taxon>Elliptochloris</taxon>
    </lineage>
</organism>
<accession>A0AAW1SDQ5</accession>
<dbReference type="EMBL" id="JALJOU010000005">
    <property type="protein sequence ID" value="KAK9843669.1"/>
    <property type="molecule type" value="Genomic_DNA"/>
</dbReference>
<evidence type="ECO:0000256" key="1">
    <source>
        <dbReference type="SAM" id="MobiDB-lite"/>
    </source>
</evidence>
<protein>
    <submittedName>
        <fullName evidence="2">Uncharacterized protein</fullName>
    </submittedName>
</protein>
<dbReference type="InterPro" id="IPR038578">
    <property type="entry name" value="GT29-like_sf"/>
</dbReference>
<proteinExistence type="predicted"/>
<reference evidence="2 3" key="1">
    <citation type="journal article" date="2024" name="Nat. Commun.">
        <title>Phylogenomics reveals the evolutionary origins of lichenization in chlorophyte algae.</title>
        <authorList>
            <person name="Puginier C."/>
            <person name="Libourel C."/>
            <person name="Otte J."/>
            <person name="Skaloud P."/>
            <person name="Haon M."/>
            <person name="Grisel S."/>
            <person name="Petersen M."/>
            <person name="Berrin J.G."/>
            <person name="Delaux P.M."/>
            <person name="Dal Grande F."/>
            <person name="Keller J."/>
        </authorList>
    </citation>
    <scope>NUCLEOTIDE SEQUENCE [LARGE SCALE GENOMIC DNA]</scope>
    <source>
        <strain evidence="2 3">SAG 245.80</strain>
    </source>
</reference>
<dbReference type="Gene3D" id="3.90.1480.20">
    <property type="entry name" value="Glycosyl transferase family 29"/>
    <property type="match status" value="1"/>
</dbReference>
<feature type="region of interest" description="Disordered" evidence="1">
    <location>
        <begin position="70"/>
        <end position="91"/>
    </location>
</feature>
<evidence type="ECO:0000313" key="2">
    <source>
        <dbReference type="EMBL" id="KAK9843669.1"/>
    </source>
</evidence>
<sequence length="385" mass="40285">MSKGARPCEAALALAAGAVYTRDEGATLSVKPMTEAAAGGSVSGAASSGAAVGGAAGLGAAGEVGGKQQNSALHTGVSGGSSARENSSEGTGLPATWAARWALPQDPNTCTALESNATAPLGPPEPERNPLCGALVQPGVRTVAVVGNGPLDEAARMGIAAADVVVRFNLMNNWRRFEERVDVWVIRFSTEASLRYWGLTNLRPEDTARVVGGAQAVWLLGGEQEDADTLVQRVPSLQGPPRKAVRIPLGPLAAAYAAWLRIRDGSPSTGFVGIAAVLHCAPPAAVVHLYGMNWHEKTWRGHKMADERAHWAPAVATGRVVVHGTPCHGMRECGQGDLDQSCHWEGGKYLCIFGSPRRWTDFTGLLEEGRAAEYLRPPPAADVVQ</sequence>
<dbReference type="AlphaFoldDB" id="A0AAW1SDQ5"/>